<feature type="transmembrane region" description="Helical" evidence="7">
    <location>
        <begin position="99"/>
        <end position="122"/>
    </location>
</feature>
<reference evidence="9 10" key="1">
    <citation type="submission" date="2015-08" db="EMBL/GenBank/DDBJ databases">
        <title>Draft genome sequence of cellulolytic and xylanolytic Paenibacillus sp. A59, isolated from a decaying forest soil from Patagonia, Argentina.</title>
        <authorList>
            <person name="Ghio S."/>
            <person name="Caceres A.M."/>
            <person name="Talia P."/>
            <person name="Grasso D."/>
            <person name="Campos E."/>
        </authorList>
    </citation>
    <scope>NUCLEOTIDE SEQUENCE [LARGE SCALE GENOMIC DNA]</scope>
    <source>
        <strain evidence="9 10">A59</strain>
    </source>
</reference>
<keyword evidence="4 7" id="KW-0812">Transmembrane</keyword>
<dbReference type="RefSeq" id="WP_053781728.1">
    <property type="nucleotide sequence ID" value="NZ_LITU01000060.1"/>
</dbReference>
<comment type="similarity">
    <text evidence="7">Belongs to the binding-protein-dependent transport system permease family.</text>
</comment>
<dbReference type="AlphaFoldDB" id="A0A0N0UHQ3"/>
<dbReference type="Proteomes" id="UP000037688">
    <property type="component" value="Unassembled WGS sequence"/>
</dbReference>
<sequence>MNNYIVRRIAQAIPLLFVISIVSFTLIKLAPGDPVLSFVTPNMGAEDVERIRQNLGLDQPMYVQYVVWLKNVLSGDLGYSLVNHRPVAEMIIERLPATFGLMGASLLLSLLISIPLSMIAGSRQNSLFDRGLSLISYIGISIPSFWFGMMLIYFFAVQLHWLPSMGMRTVGMDSAWDIIKHGILPCTVLTFMNVSVYMRYIRSNTISQLEEDYVQIQYAYGATKGTVLLRHVLKNVLLPVITILGMSLPELIAGAFITESVFSWPGMGSLGISAVHGLDYPIIMGITMMSSVLLVVGNLVADILYGVVDPRIKTTG</sequence>
<dbReference type="Pfam" id="PF00528">
    <property type="entry name" value="BPD_transp_1"/>
    <property type="match status" value="1"/>
</dbReference>
<evidence type="ECO:0000256" key="1">
    <source>
        <dbReference type="ARBA" id="ARBA00004651"/>
    </source>
</evidence>
<feature type="transmembrane region" description="Helical" evidence="7">
    <location>
        <begin position="178"/>
        <end position="198"/>
    </location>
</feature>
<comment type="subcellular location">
    <subcellularLocation>
        <location evidence="1 7">Cell membrane</location>
        <topology evidence="1 7">Multi-pass membrane protein</topology>
    </subcellularLocation>
</comment>
<keyword evidence="3" id="KW-1003">Cell membrane</keyword>
<dbReference type="GO" id="GO:0055085">
    <property type="term" value="P:transmembrane transport"/>
    <property type="evidence" value="ECO:0007669"/>
    <property type="project" value="InterPro"/>
</dbReference>
<protein>
    <recommendedName>
        <fullName evidence="8">ABC transmembrane type-1 domain-containing protein</fullName>
    </recommendedName>
</protein>
<feature type="domain" description="ABC transmembrane type-1" evidence="8">
    <location>
        <begin position="95"/>
        <end position="305"/>
    </location>
</feature>
<dbReference type="InterPro" id="IPR045621">
    <property type="entry name" value="BPD_transp_1_N"/>
</dbReference>
<evidence type="ECO:0000256" key="2">
    <source>
        <dbReference type="ARBA" id="ARBA00022448"/>
    </source>
</evidence>
<evidence type="ECO:0000313" key="10">
    <source>
        <dbReference type="Proteomes" id="UP000037688"/>
    </source>
</evidence>
<dbReference type="CDD" id="cd06261">
    <property type="entry name" value="TM_PBP2"/>
    <property type="match status" value="1"/>
</dbReference>
<evidence type="ECO:0000256" key="4">
    <source>
        <dbReference type="ARBA" id="ARBA00022692"/>
    </source>
</evidence>
<accession>A0A0N0UHQ3</accession>
<evidence type="ECO:0000256" key="5">
    <source>
        <dbReference type="ARBA" id="ARBA00022989"/>
    </source>
</evidence>
<dbReference type="PATRIC" id="fig|1705561.3.peg.3231"/>
<evidence type="ECO:0000256" key="6">
    <source>
        <dbReference type="ARBA" id="ARBA00023136"/>
    </source>
</evidence>
<dbReference type="InterPro" id="IPR000515">
    <property type="entry name" value="MetI-like"/>
</dbReference>
<dbReference type="GO" id="GO:0005886">
    <property type="term" value="C:plasma membrane"/>
    <property type="evidence" value="ECO:0007669"/>
    <property type="project" value="UniProtKB-SubCell"/>
</dbReference>
<feature type="transmembrane region" description="Helical" evidence="7">
    <location>
        <begin position="12"/>
        <end position="30"/>
    </location>
</feature>
<dbReference type="Gene3D" id="1.10.3720.10">
    <property type="entry name" value="MetI-like"/>
    <property type="match status" value="1"/>
</dbReference>
<feature type="transmembrane region" description="Helical" evidence="7">
    <location>
        <begin position="282"/>
        <end position="308"/>
    </location>
</feature>
<dbReference type="EMBL" id="LITU01000060">
    <property type="protein sequence ID" value="KOY15515.1"/>
    <property type="molecule type" value="Genomic_DNA"/>
</dbReference>
<dbReference type="PROSITE" id="PS50928">
    <property type="entry name" value="ABC_TM1"/>
    <property type="match status" value="1"/>
</dbReference>
<name>A0A0N0UHQ3_9BACL</name>
<keyword evidence="6 7" id="KW-0472">Membrane</keyword>
<dbReference type="SUPFAM" id="SSF161098">
    <property type="entry name" value="MetI-like"/>
    <property type="match status" value="1"/>
</dbReference>
<feature type="transmembrane region" description="Helical" evidence="7">
    <location>
        <begin position="134"/>
        <end position="158"/>
    </location>
</feature>
<evidence type="ECO:0000259" key="8">
    <source>
        <dbReference type="PROSITE" id="PS50928"/>
    </source>
</evidence>
<evidence type="ECO:0000313" key="9">
    <source>
        <dbReference type="EMBL" id="KOY15515.1"/>
    </source>
</evidence>
<evidence type="ECO:0000256" key="3">
    <source>
        <dbReference type="ARBA" id="ARBA00022475"/>
    </source>
</evidence>
<dbReference type="Pfam" id="PF19300">
    <property type="entry name" value="BPD_transp_1_N"/>
    <property type="match status" value="1"/>
</dbReference>
<proteinExistence type="inferred from homology"/>
<gene>
    <name evidence="9" type="ORF">AMS66_15840</name>
</gene>
<dbReference type="PANTHER" id="PTHR43163:SF6">
    <property type="entry name" value="DIPEPTIDE TRANSPORT SYSTEM PERMEASE PROTEIN DPPB-RELATED"/>
    <property type="match status" value="1"/>
</dbReference>
<dbReference type="OrthoDB" id="24153at2"/>
<dbReference type="InterPro" id="IPR035906">
    <property type="entry name" value="MetI-like_sf"/>
</dbReference>
<comment type="caution">
    <text evidence="9">The sequence shown here is derived from an EMBL/GenBank/DDBJ whole genome shotgun (WGS) entry which is preliminary data.</text>
</comment>
<keyword evidence="5 7" id="KW-1133">Transmembrane helix</keyword>
<organism evidence="9 10">
    <name type="scientific">Paenibacillus xylanivorans</name>
    <dbReference type="NCBI Taxonomy" id="1705561"/>
    <lineage>
        <taxon>Bacteria</taxon>
        <taxon>Bacillati</taxon>
        <taxon>Bacillota</taxon>
        <taxon>Bacilli</taxon>
        <taxon>Bacillales</taxon>
        <taxon>Paenibacillaceae</taxon>
        <taxon>Paenibacillus</taxon>
    </lineage>
</organism>
<evidence type="ECO:0000256" key="7">
    <source>
        <dbReference type="RuleBase" id="RU363032"/>
    </source>
</evidence>
<keyword evidence="2 7" id="KW-0813">Transport</keyword>
<dbReference type="PANTHER" id="PTHR43163">
    <property type="entry name" value="DIPEPTIDE TRANSPORT SYSTEM PERMEASE PROTEIN DPPB-RELATED"/>
    <property type="match status" value="1"/>
</dbReference>
<feature type="transmembrane region" description="Helical" evidence="7">
    <location>
        <begin position="236"/>
        <end position="262"/>
    </location>
</feature>
<keyword evidence="10" id="KW-1185">Reference proteome</keyword>